<proteinExistence type="predicted"/>
<sequence length="67" mass="7555">MRFPAHGALFATPQSLIEQRQHISPHGQVVGAPNLSTVCAGQVATRRRVEYPSKWCMFVTAFHTNRY</sequence>
<evidence type="ECO:0000313" key="2">
    <source>
        <dbReference type="Proteomes" id="UP000500909"/>
    </source>
</evidence>
<dbReference type="GeneID" id="55816754"/>
<name>A0A6G8R2E8_9CAUD</name>
<keyword evidence="2" id="KW-1185">Reference proteome</keyword>
<reference evidence="1 2" key="1">
    <citation type="submission" date="2020-02" db="EMBL/GenBank/DDBJ databases">
        <authorList>
            <person name="Bojorquez D.A."/>
            <person name="Alcantara J.K.D.L."/>
            <person name="Arambulo J.M.L."/>
            <person name="Budzinski C.A."/>
            <person name="Campbell G.A."/>
            <person name="Dosanjh M.K."/>
            <person name="Gallardo M.A."/>
            <person name="Huang C."/>
            <person name="Nguyen N."/>
            <person name="Yee O.M."/>
            <person name="Ngo R.T."/>
            <person name="Kapinos A."/>
            <person name="Freise A.C."/>
            <person name="Reddi K."/>
            <person name="Moberg-Parker J."/>
            <person name="Garlena R.A."/>
            <person name="Russell D.A."/>
            <person name="Pope W.H."/>
            <person name="Jacobs-Sera D."/>
            <person name="Hatfull G.F."/>
        </authorList>
    </citation>
    <scope>NUCLEOTIDE SEQUENCE [LARGE SCALE GENOMIC DNA]</scope>
</reference>
<dbReference type="EMBL" id="MT024868">
    <property type="protein sequence ID" value="QIN94362.1"/>
    <property type="molecule type" value="Genomic_DNA"/>
</dbReference>
<organism evidence="1 2">
    <name type="scientific">Arthrobacter phage Abba</name>
    <dbReference type="NCBI Taxonomy" id="2713256"/>
    <lineage>
        <taxon>Viruses</taxon>
        <taxon>Duplodnaviria</taxon>
        <taxon>Heunggongvirae</taxon>
        <taxon>Uroviricota</taxon>
        <taxon>Caudoviricetes</taxon>
        <taxon>Berryhillviridae</taxon>
        <taxon>Ayohtrevirus</taxon>
        <taxon>Ayohtrevirus abba</taxon>
    </lineage>
</organism>
<dbReference type="Proteomes" id="UP000500909">
    <property type="component" value="Segment"/>
</dbReference>
<gene>
    <name evidence="1" type="primary">33</name>
    <name evidence="1" type="ORF">SEA_ABBA_33</name>
</gene>
<accession>A0A6G8R2E8</accession>
<protein>
    <submittedName>
        <fullName evidence="1">Uncharacterized protein</fullName>
    </submittedName>
</protein>
<dbReference type="RefSeq" id="YP_009887299.1">
    <property type="nucleotide sequence ID" value="NC_049498.1"/>
</dbReference>
<evidence type="ECO:0000313" key="1">
    <source>
        <dbReference type="EMBL" id="QIN94362.1"/>
    </source>
</evidence>
<dbReference type="KEGG" id="vg:55816754"/>